<evidence type="ECO:0000256" key="1">
    <source>
        <dbReference type="SAM" id="SignalP"/>
    </source>
</evidence>
<feature type="signal peptide" evidence="1">
    <location>
        <begin position="1"/>
        <end position="19"/>
    </location>
</feature>
<dbReference type="RefSeq" id="WP_111549144.1">
    <property type="nucleotide sequence ID" value="NZ_JBHLYT010000052.1"/>
</dbReference>
<name>A0A2W7BT48_9HYPH</name>
<dbReference type="InterPro" id="IPR007893">
    <property type="entry name" value="Spore_coat_U/FanG"/>
</dbReference>
<keyword evidence="3" id="KW-0946">Virion</keyword>
<dbReference type="OrthoDB" id="7478692at2"/>
<gene>
    <name evidence="3" type="ORF">B5V02_38225</name>
</gene>
<dbReference type="InterPro" id="IPR053167">
    <property type="entry name" value="Spore_coat_component"/>
</dbReference>
<dbReference type="PROSITE" id="PS51257">
    <property type="entry name" value="PROKAR_LIPOPROTEIN"/>
    <property type="match status" value="1"/>
</dbReference>
<dbReference type="Pfam" id="PF05229">
    <property type="entry name" value="SCPU"/>
    <property type="match status" value="2"/>
</dbReference>
<accession>A0A2W7BT48</accession>
<feature type="chain" id="PRO_5016176795" evidence="1">
    <location>
        <begin position="20"/>
        <end position="313"/>
    </location>
</feature>
<sequence length="313" mass="32121">MLRFAMLSAALLLPTVAWAQSCSFGVSAMNFGLVDTLSGSSSNSTAALSVNCTGLTLQRILVCPNLGTGTGGATASARQMLSGANHLDYQLYSDSARSAVWGSYAWPYPPMAPAFALTLNAFGSGSSSQTIYGAVLGGQAMTAVPATYLSTFSGSHVEFRYRYSLLNDCSTSAGSVDRPTFTINATVPANCLLAIQNIDFGSNGILGANVDATGEVSVRCTPGTPYTVSLNGGTSGSPPTSRKMSKGAETVTYGLYKDVARSQPWGDASTPGSTVAGSGDGAAHDLTVYGRVPPQTTPSAGVYTDTVVVTVTY</sequence>
<keyword evidence="3" id="KW-0167">Capsid protein</keyword>
<dbReference type="Proteomes" id="UP000248616">
    <property type="component" value="Unassembled WGS sequence"/>
</dbReference>
<dbReference type="AlphaFoldDB" id="A0A2W7BT48"/>
<evidence type="ECO:0000313" key="3">
    <source>
        <dbReference type="EMBL" id="PZV33181.1"/>
    </source>
</evidence>
<keyword evidence="4" id="KW-1185">Reference proteome</keyword>
<reference evidence="4" key="1">
    <citation type="submission" date="2017-03" db="EMBL/GenBank/DDBJ databases">
        <authorList>
            <person name="Safronova V.I."/>
            <person name="Sazanova A.L."/>
            <person name="Chirak E.R."/>
        </authorList>
    </citation>
    <scope>NUCLEOTIDE SEQUENCE [LARGE SCALE GENOMIC DNA]</scope>
    <source>
        <strain evidence="4">Ach-343</strain>
    </source>
</reference>
<proteinExistence type="predicted"/>
<dbReference type="SMART" id="SM00972">
    <property type="entry name" value="SCPU"/>
    <property type="match status" value="2"/>
</dbReference>
<evidence type="ECO:0000313" key="4">
    <source>
        <dbReference type="Proteomes" id="UP000248616"/>
    </source>
</evidence>
<keyword evidence="1" id="KW-0732">Signal</keyword>
<feature type="domain" description="Spore coat protein U/FanG" evidence="2">
    <location>
        <begin position="180"/>
        <end position="310"/>
    </location>
</feature>
<protein>
    <submittedName>
        <fullName evidence="3">Spore coat protein u</fullName>
    </submittedName>
</protein>
<comment type="caution">
    <text evidence="3">The sequence shown here is derived from an EMBL/GenBank/DDBJ whole genome shotgun (WGS) entry which is preliminary data.</text>
</comment>
<dbReference type="PANTHER" id="PTHR37089">
    <property type="entry name" value="PROTEIN U-RELATED"/>
    <property type="match status" value="1"/>
</dbReference>
<evidence type="ECO:0000259" key="2">
    <source>
        <dbReference type="Pfam" id="PF05229"/>
    </source>
</evidence>
<dbReference type="EMBL" id="MZXV01000085">
    <property type="protein sequence ID" value="PZV33181.1"/>
    <property type="molecule type" value="Genomic_DNA"/>
</dbReference>
<organism evidence="3 4">
    <name type="scientific">Mesorhizobium kowhaii</name>
    <dbReference type="NCBI Taxonomy" id="1300272"/>
    <lineage>
        <taxon>Bacteria</taxon>
        <taxon>Pseudomonadati</taxon>
        <taxon>Pseudomonadota</taxon>
        <taxon>Alphaproteobacteria</taxon>
        <taxon>Hyphomicrobiales</taxon>
        <taxon>Phyllobacteriaceae</taxon>
        <taxon>Mesorhizobium</taxon>
    </lineage>
</organism>
<feature type="domain" description="Spore coat protein U/FanG" evidence="2">
    <location>
        <begin position="15"/>
        <end position="151"/>
    </location>
</feature>